<evidence type="ECO:0000313" key="4">
    <source>
        <dbReference type="EMBL" id="HGT99125.1"/>
    </source>
</evidence>
<dbReference type="InterPro" id="IPR001453">
    <property type="entry name" value="MoaB/Mog_dom"/>
</dbReference>
<name>A0A7J3MZY6_9CREN</name>
<dbReference type="SMART" id="SM00852">
    <property type="entry name" value="MoCF_biosynth"/>
    <property type="match status" value="1"/>
</dbReference>
<sequence>MDIFFHVVIVSDTVSRDPSKDVSGKKAVELIKSRGYSVVKVDIVPNSYRDIVRVVMESPREAHIIVFLGGTGPSPRDITVDVVESMAWRKLQGFGELFRRLSYELEGARAILSRAELYILPTGKIASVLPGSPRAIEIGIKILLDIVEHLVEEVYRFEGPHRDTYR</sequence>
<organism evidence="4">
    <name type="scientific">Ignisphaera aggregans</name>
    <dbReference type="NCBI Taxonomy" id="334771"/>
    <lineage>
        <taxon>Archaea</taxon>
        <taxon>Thermoproteota</taxon>
        <taxon>Thermoprotei</taxon>
        <taxon>Desulfurococcales</taxon>
        <taxon>Desulfurococcaceae</taxon>
        <taxon>Ignisphaera</taxon>
    </lineage>
</organism>
<dbReference type="Gene3D" id="3.40.980.10">
    <property type="entry name" value="MoaB/Mog-like domain"/>
    <property type="match status" value="1"/>
</dbReference>
<keyword evidence="2" id="KW-0501">Molybdenum cofactor biosynthesis</keyword>
<evidence type="ECO:0000259" key="3">
    <source>
        <dbReference type="SMART" id="SM00852"/>
    </source>
</evidence>
<dbReference type="AlphaFoldDB" id="A0A7J3MZY6"/>
<feature type="domain" description="MoaB/Mog" evidence="3">
    <location>
        <begin position="6"/>
        <end position="150"/>
    </location>
</feature>
<evidence type="ECO:0000256" key="1">
    <source>
        <dbReference type="ARBA" id="ARBA00006112"/>
    </source>
</evidence>
<dbReference type="GO" id="GO:0005829">
    <property type="term" value="C:cytosol"/>
    <property type="evidence" value="ECO:0007669"/>
    <property type="project" value="TreeGrafter"/>
</dbReference>
<accession>A0A7J3MZY6</accession>
<dbReference type="PROSITE" id="PS01078">
    <property type="entry name" value="MOCF_BIOSYNTHESIS_1"/>
    <property type="match status" value="1"/>
</dbReference>
<dbReference type="PANTHER" id="PTHR43232">
    <property type="entry name" value="MOLYBDENUM COFACTOR BIOSYNTHESIS PROTEIN B"/>
    <property type="match status" value="1"/>
</dbReference>
<evidence type="ECO:0000256" key="2">
    <source>
        <dbReference type="ARBA" id="ARBA00023150"/>
    </source>
</evidence>
<comment type="similarity">
    <text evidence="1">Belongs to the MoaB/Mog family.</text>
</comment>
<dbReference type="GO" id="GO:0006777">
    <property type="term" value="P:Mo-molybdopterin cofactor biosynthetic process"/>
    <property type="evidence" value="ECO:0007669"/>
    <property type="project" value="UniProtKB-KW"/>
</dbReference>
<dbReference type="InterPro" id="IPR008284">
    <property type="entry name" value="MoCF_biosynth_CS"/>
</dbReference>
<dbReference type="Pfam" id="PF00994">
    <property type="entry name" value="MoCF_biosynth"/>
    <property type="match status" value="1"/>
</dbReference>
<comment type="caution">
    <text evidence="4">The sequence shown here is derived from an EMBL/GenBank/DDBJ whole genome shotgun (WGS) entry which is preliminary data.</text>
</comment>
<dbReference type="EMBL" id="DTDH01000185">
    <property type="protein sequence ID" value="HGT99125.1"/>
    <property type="molecule type" value="Genomic_DNA"/>
</dbReference>
<protein>
    <submittedName>
        <fullName evidence="4">MogA/MoaB family molybdenum cofactor biosynthesis protein</fullName>
    </submittedName>
</protein>
<dbReference type="InterPro" id="IPR012245">
    <property type="entry name" value="MoaB"/>
</dbReference>
<dbReference type="PANTHER" id="PTHR43232:SF2">
    <property type="entry name" value="MOLYBDENUM COFACTOR BIOSYNTHESIS PROTEIN B"/>
    <property type="match status" value="1"/>
</dbReference>
<dbReference type="SUPFAM" id="SSF53218">
    <property type="entry name" value="Molybdenum cofactor biosynthesis proteins"/>
    <property type="match status" value="1"/>
</dbReference>
<reference evidence="4" key="1">
    <citation type="journal article" date="2020" name="mSystems">
        <title>Genome- and Community-Level Interaction Insights into Carbon Utilization and Element Cycling Functions of Hydrothermarchaeota in Hydrothermal Sediment.</title>
        <authorList>
            <person name="Zhou Z."/>
            <person name="Liu Y."/>
            <person name="Xu W."/>
            <person name="Pan J."/>
            <person name="Luo Z.H."/>
            <person name="Li M."/>
        </authorList>
    </citation>
    <scope>NUCLEOTIDE SEQUENCE [LARGE SCALE GENOMIC DNA]</scope>
    <source>
        <strain evidence="4">SpSt-688</strain>
    </source>
</reference>
<dbReference type="InterPro" id="IPR036425">
    <property type="entry name" value="MoaB/Mog-like_dom_sf"/>
</dbReference>
<proteinExistence type="inferred from homology"/>
<gene>
    <name evidence="4" type="ORF">ENU64_06830</name>
</gene>